<evidence type="ECO:0000313" key="9">
    <source>
        <dbReference type="Proteomes" id="UP000265140"/>
    </source>
</evidence>
<reference evidence="9" key="1">
    <citation type="journal article" date="2014" name="PLoS ONE">
        <title>The genome and linkage map of the northern pike (Esox lucius): conserved synteny revealed between the salmonid sister group and the Neoteleostei.</title>
        <authorList>
            <person name="Rondeau E.B."/>
            <person name="Minkley D.R."/>
            <person name="Leong J.S."/>
            <person name="Messmer A.M."/>
            <person name="Jantzen J.R."/>
            <person name="von Schalburg K.R."/>
            <person name="Lemon C."/>
            <person name="Bird N.H."/>
            <person name="Koop B.F."/>
        </authorList>
    </citation>
    <scope>NUCLEOTIDE SEQUENCE</scope>
</reference>
<dbReference type="AlphaFoldDB" id="A0A6Q2ZK46"/>
<protein>
    <recommendedName>
        <fullName evidence="7">RRM domain-containing protein</fullName>
    </recommendedName>
</protein>
<dbReference type="CDD" id="cd12323">
    <property type="entry name" value="RRM2_MSI"/>
    <property type="match status" value="1"/>
</dbReference>
<dbReference type="Pfam" id="PF00076">
    <property type="entry name" value="RRM_1"/>
    <property type="match status" value="2"/>
</dbReference>
<keyword evidence="3" id="KW-0963">Cytoplasm</keyword>
<dbReference type="InterPro" id="IPR034126">
    <property type="entry name" value="MSI_RRM2"/>
</dbReference>
<dbReference type="GO" id="GO:0007417">
    <property type="term" value="P:central nervous system development"/>
    <property type="evidence" value="ECO:0007669"/>
    <property type="project" value="TreeGrafter"/>
</dbReference>
<dbReference type="PANTHER" id="PTHR48032:SF3">
    <property type="entry name" value="RNA-BINDING PROTEIN MUSASHI HOMOLOG 1"/>
    <property type="match status" value="1"/>
</dbReference>
<feature type="domain" description="RRM" evidence="7">
    <location>
        <begin position="31"/>
        <end position="113"/>
    </location>
</feature>
<dbReference type="InterPro" id="IPR000504">
    <property type="entry name" value="RRM_dom"/>
</dbReference>
<proteinExistence type="inferred from homology"/>
<dbReference type="GO" id="GO:0003729">
    <property type="term" value="F:mRNA binding"/>
    <property type="evidence" value="ECO:0007669"/>
    <property type="project" value="TreeGrafter"/>
</dbReference>
<evidence type="ECO:0000256" key="1">
    <source>
        <dbReference type="ARBA" id="ARBA00004496"/>
    </source>
</evidence>
<keyword evidence="5 6" id="KW-0694">RNA-binding</keyword>
<dbReference type="Gene3D" id="3.30.70.330">
    <property type="match status" value="2"/>
</dbReference>
<organism evidence="8 9">
    <name type="scientific">Esox lucius</name>
    <name type="common">Northern pike</name>
    <dbReference type="NCBI Taxonomy" id="8010"/>
    <lineage>
        <taxon>Eukaryota</taxon>
        <taxon>Metazoa</taxon>
        <taxon>Chordata</taxon>
        <taxon>Craniata</taxon>
        <taxon>Vertebrata</taxon>
        <taxon>Euteleostomi</taxon>
        <taxon>Actinopterygii</taxon>
        <taxon>Neopterygii</taxon>
        <taxon>Teleostei</taxon>
        <taxon>Protacanthopterygii</taxon>
        <taxon>Esociformes</taxon>
        <taxon>Esocidae</taxon>
        <taxon>Esox</taxon>
    </lineage>
</organism>
<dbReference type="PANTHER" id="PTHR48032">
    <property type="entry name" value="RNA-BINDING PROTEIN MUSASHI HOMOLOG RBP6"/>
    <property type="match status" value="1"/>
</dbReference>
<evidence type="ECO:0000259" key="7">
    <source>
        <dbReference type="PROSITE" id="PS50102"/>
    </source>
</evidence>
<dbReference type="InterPro" id="IPR035979">
    <property type="entry name" value="RBD_domain_sf"/>
</dbReference>
<dbReference type="Ensembl" id="ENSELUT00000086932.2">
    <property type="protein sequence ID" value="ENSELUP00000078176.1"/>
    <property type="gene ID" value="ENSELUG00000023219.3"/>
</dbReference>
<evidence type="ECO:0000256" key="4">
    <source>
        <dbReference type="ARBA" id="ARBA00022737"/>
    </source>
</evidence>
<evidence type="ECO:0000313" key="8">
    <source>
        <dbReference type="Ensembl" id="ENSELUP00000078176.1"/>
    </source>
</evidence>
<keyword evidence="9" id="KW-1185">Reference proteome</keyword>
<dbReference type="SUPFAM" id="SSF54928">
    <property type="entry name" value="RNA-binding domain, RBD"/>
    <property type="match status" value="2"/>
</dbReference>
<comment type="subcellular location">
    <subcellularLocation>
        <location evidence="1">Cytoplasm</location>
    </subcellularLocation>
</comment>
<evidence type="ECO:0000256" key="5">
    <source>
        <dbReference type="ARBA" id="ARBA00022884"/>
    </source>
</evidence>
<sequence length="353" mass="39300">MPTITYNIKACILAYVLYLRFHLNVFFVFFSKMFIGGLSWQTTQEGLKEYFCKYGEVKECMVMRDPVTKRSRGFGFVTFVDQAGVDSVLAVTRHELDSKTIDPKVAFPRRAQPKLVTRTKKIFVGGLSVNTTIEDVKAYFDQFGKVDDAMLMFDKTTNRHRGFGFVTFENEDVVEKVCEIHFHEINNKMVECKKAQPKEVMSPTGSARGRSRVMPYGMDAFMLGIGMLGYPGFQAATYASRGYTGITPGYTYQFPGKTLRSTPSRSGGFLGTSSPGPMADLYAAASQESAVSSYLSAASPSPSTGFSHSLGVRHSPYHVGILDPIHVWKCKRCLHAIYPVYHSTIINATLQCS</sequence>
<dbReference type="Bgee" id="ENSELUG00000023219">
    <property type="expression patterns" value="Expressed in embryo and 8 other cell types or tissues"/>
</dbReference>
<dbReference type="GO" id="GO:0005737">
    <property type="term" value="C:cytoplasm"/>
    <property type="evidence" value="ECO:0007669"/>
    <property type="project" value="UniProtKB-SubCell"/>
</dbReference>
<dbReference type="InterPro" id="IPR012677">
    <property type="entry name" value="Nucleotide-bd_a/b_plait_sf"/>
</dbReference>
<dbReference type="GeneTree" id="ENSGT00940000156515"/>
<keyword evidence="4" id="KW-0677">Repeat</keyword>
<dbReference type="CDD" id="cd12576">
    <property type="entry name" value="RRM1_MSI"/>
    <property type="match status" value="1"/>
</dbReference>
<gene>
    <name evidence="8" type="primary">MSI1</name>
</gene>
<dbReference type="FunFam" id="3.30.70.330:FF:000020">
    <property type="entry name" value="RNA-binding protein Musashi homolog 2 isoform X1"/>
    <property type="match status" value="1"/>
</dbReference>
<reference evidence="8" key="3">
    <citation type="submission" date="2025-08" db="UniProtKB">
        <authorList>
            <consortium name="Ensembl"/>
        </authorList>
    </citation>
    <scope>IDENTIFICATION</scope>
</reference>
<reference evidence="8" key="4">
    <citation type="submission" date="2025-09" db="UniProtKB">
        <authorList>
            <consortium name="Ensembl"/>
        </authorList>
    </citation>
    <scope>IDENTIFICATION</scope>
</reference>
<evidence type="ECO:0000256" key="2">
    <source>
        <dbReference type="ARBA" id="ARBA00006635"/>
    </source>
</evidence>
<reference evidence="8" key="2">
    <citation type="submission" date="2020-02" db="EMBL/GenBank/DDBJ databases">
        <title>Esox lucius (northern pike) genome, fEsoLuc1, primary haplotype.</title>
        <authorList>
            <person name="Myers G."/>
            <person name="Karagic N."/>
            <person name="Meyer A."/>
            <person name="Pippel M."/>
            <person name="Reichard M."/>
            <person name="Winkler S."/>
            <person name="Tracey A."/>
            <person name="Sims Y."/>
            <person name="Howe K."/>
            <person name="Rhie A."/>
            <person name="Formenti G."/>
            <person name="Durbin R."/>
            <person name="Fedrigo O."/>
            <person name="Jarvis E.D."/>
        </authorList>
    </citation>
    <scope>NUCLEOTIDE SEQUENCE [LARGE SCALE GENOMIC DNA]</scope>
</reference>
<evidence type="ECO:0000256" key="3">
    <source>
        <dbReference type="ARBA" id="ARBA00022490"/>
    </source>
</evidence>
<dbReference type="GO" id="GO:0006417">
    <property type="term" value="P:regulation of translation"/>
    <property type="evidence" value="ECO:0007669"/>
    <property type="project" value="TreeGrafter"/>
</dbReference>
<dbReference type="FunFam" id="3.30.70.330:FF:001081">
    <property type="entry name" value="RNA-binding protein Musashi homolog 1"/>
    <property type="match status" value="1"/>
</dbReference>
<name>A0A6Q2ZK46_ESOLU</name>
<dbReference type="Proteomes" id="UP000265140">
    <property type="component" value="Chromosome 13"/>
</dbReference>
<comment type="similarity">
    <text evidence="2">Belongs to the Musashi family.</text>
</comment>
<dbReference type="SMART" id="SM00360">
    <property type="entry name" value="RRM"/>
    <property type="match status" value="2"/>
</dbReference>
<evidence type="ECO:0000256" key="6">
    <source>
        <dbReference type="PROSITE-ProRule" id="PRU00176"/>
    </source>
</evidence>
<accession>A0A6Q2ZK46</accession>
<feature type="domain" description="RRM" evidence="7">
    <location>
        <begin position="120"/>
        <end position="197"/>
    </location>
</feature>
<dbReference type="PROSITE" id="PS50102">
    <property type="entry name" value="RRM"/>
    <property type="match status" value="2"/>
</dbReference>